<keyword evidence="1" id="KW-0418">Kinase</keyword>
<sequence>MNGLTHLEPEYSEFVEVDPTGRYGRYNEVLGKGASKTVYRAFDEYEGIEVAWNQVKLYDFLQSPEDLERLYCEIHLLKTLKHKNIMKFYTSWVDTANRNINFVTEMFTSGTLRQYRLKHKRVNIRAVKHWCRQILRGLMYLHSHDPPVIHRDLKCDNIFVNGNQGEVKIGDLGLAAILRKSHAAHCVGTPEFMAPEVYEEAYNELVDIYSFGMCILEMVTFEYPYSECTHPAQIYKKVISGKKPDALYKVKDPEVRQFVEKCLATVSLRLSARELLNDPFLQMGDCDSDLRSLDYSRELHDAGPLIRQPFLDFHHSHNSFSNGYSNGYGYEAQNEWGYSPVEVEPNGIELFEYHDDDHSADVDISIKGKRRDDGGIFLRLRIADKEGRIRNIYFPFDIETDTALSVATEMVAELDITDQDVTKIADMIDGEIASLVPEWRPGPGIEETPRFANQGFCHNCASNRTSTGSLMDYFSNNNGTKNLQLLQCCTNGCASMHGRFGEITFEVDESGHHVTDEAPNESSQSDCLHYQEIWSQHESRELSSVGSGQSHSDEEYEKIDRSFTDEDDKEIKVGSDTALNARKSIRHLESSCSFSVVPSEYCALLDNHEKEIQQELRWLKAKYMMELRELKDQQLGVSSKCCSYSNKENKRSNGSLSSLISNPLQRGNNGVYLKFPTNNKHFGSNCHDCINKSCPSLDTLRARNCEAIKESPRAKDMVNAKSFCKGSLLPPSLHRTTSLPVDAIDL</sequence>
<keyword evidence="2" id="KW-1185">Reference proteome</keyword>
<evidence type="ECO:0000313" key="2">
    <source>
        <dbReference type="Proteomes" id="UP001164539"/>
    </source>
</evidence>
<gene>
    <name evidence="1" type="ORF">OWV82_007567</name>
</gene>
<protein>
    <submittedName>
        <fullName evidence="1">Kinase</fullName>
    </submittedName>
</protein>
<proteinExistence type="predicted"/>
<reference evidence="1 2" key="1">
    <citation type="journal article" date="2023" name="Science">
        <title>Complex scaffold remodeling in plant triterpene biosynthesis.</title>
        <authorList>
            <person name="De La Pena R."/>
            <person name="Hodgson H."/>
            <person name="Liu J.C."/>
            <person name="Stephenson M.J."/>
            <person name="Martin A.C."/>
            <person name="Owen C."/>
            <person name="Harkess A."/>
            <person name="Leebens-Mack J."/>
            <person name="Jimenez L.E."/>
            <person name="Osbourn A."/>
            <person name="Sattely E.S."/>
        </authorList>
    </citation>
    <scope>NUCLEOTIDE SEQUENCE [LARGE SCALE GENOMIC DNA]</scope>
    <source>
        <strain evidence="2">cv. JPN11</strain>
        <tissue evidence="1">Leaf</tissue>
    </source>
</reference>
<dbReference type="Proteomes" id="UP001164539">
    <property type="component" value="Chromosome 4"/>
</dbReference>
<accession>A0ACC1Y8Q7</accession>
<organism evidence="1 2">
    <name type="scientific">Melia azedarach</name>
    <name type="common">Chinaberry tree</name>
    <dbReference type="NCBI Taxonomy" id="155640"/>
    <lineage>
        <taxon>Eukaryota</taxon>
        <taxon>Viridiplantae</taxon>
        <taxon>Streptophyta</taxon>
        <taxon>Embryophyta</taxon>
        <taxon>Tracheophyta</taxon>
        <taxon>Spermatophyta</taxon>
        <taxon>Magnoliopsida</taxon>
        <taxon>eudicotyledons</taxon>
        <taxon>Gunneridae</taxon>
        <taxon>Pentapetalae</taxon>
        <taxon>rosids</taxon>
        <taxon>malvids</taxon>
        <taxon>Sapindales</taxon>
        <taxon>Meliaceae</taxon>
        <taxon>Melia</taxon>
    </lineage>
</organism>
<keyword evidence="1" id="KW-0808">Transferase</keyword>
<evidence type="ECO:0000313" key="1">
    <source>
        <dbReference type="EMBL" id="KAJ4719618.1"/>
    </source>
</evidence>
<comment type="caution">
    <text evidence="1">The sequence shown here is derived from an EMBL/GenBank/DDBJ whole genome shotgun (WGS) entry which is preliminary data.</text>
</comment>
<dbReference type="EMBL" id="CM051397">
    <property type="protein sequence ID" value="KAJ4719618.1"/>
    <property type="molecule type" value="Genomic_DNA"/>
</dbReference>
<name>A0ACC1Y8Q7_MELAZ</name>